<gene>
    <name evidence="1" type="ORF">AVEN_64833_1</name>
</gene>
<proteinExistence type="predicted"/>
<comment type="caution">
    <text evidence="1">The sequence shown here is derived from an EMBL/GenBank/DDBJ whole genome shotgun (WGS) entry which is preliminary data.</text>
</comment>
<dbReference type="AlphaFoldDB" id="A0A4Y2GJV9"/>
<sequence>MYCRKQNGDEYFLPTDDPERVYALSAKKQKRYPQESTENELYAEINDEPIIIGNKEESPLYVKNESGSDYYPTENGKTITAFDKNDKVIYACDEKSKPFYPRDEHENEYAVDNILIANVEGTKFIHPRDVNGKSIIYPYPFYDPQGMADYPFLRNTGGDEIYPVDKNDDQYYPRDIAFSKDNLSFYVCTKDGQIIFETHSIGDETYF</sequence>
<keyword evidence="2" id="KW-1185">Reference proteome</keyword>
<evidence type="ECO:0000313" key="1">
    <source>
        <dbReference type="EMBL" id="GBM53910.1"/>
    </source>
</evidence>
<protein>
    <submittedName>
        <fullName evidence="1">Uncharacterized protein</fullName>
    </submittedName>
</protein>
<accession>A0A4Y2GJV9</accession>
<name>A0A4Y2GJV9_ARAVE</name>
<organism evidence="1 2">
    <name type="scientific">Araneus ventricosus</name>
    <name type="common">Orbweaver spider</name>
    <name type="synonym">Epeira ventricosa</name>
    <dbReference type="NCBI Taxonomy" id="182803"/>
    <lineage>
        <taxon>Eukaryota</taxon>
        <taxon>Metazoa</taxon>
        <taxon>Ecdysozoa</taxon>
        <taxon>Arthropoda</taxon>
        <taxon>Chelicerata</taxon>
        <taxon>Arachnida</taxon>
        <taxon>Araneae</taxon>
        <taxon>Araneomorphae</taxon>
        <taxon>Entelegynae</taxon>
        <taxon>Araneoidea</taxon>
        <taxon>Araneidae</taxon>
        <taxon>Araneus</taxon>
    </lineage>
</organism>
<reference evidence="1 2" key="1">
    <citation type="journal article" date="2019" name="Sci. Rep.">
        <title>Orb-weaving spider Araneus ventricosus genome elucidates the spidroin gene catalogue.</title>
        <authorList>
            <person name="Kono N."/>
            <person name="Nakamura H."/>
            <person name="Ohtoshi R."/>
            <person name="Moran D.A.P."/>
            <person name="Shinohara A."/>
            <person name="Yoshida Y."/>
            <person name="Fujiwara M."/>
            <person name="Mori M."/>
            <person name="Tomita M."/>
            <person name="Arakawa K."/>
        </authorList>
    </citation>
    <scope>NUCLEOTIDE SEQUENCE [LARGE SCALE GENOMIC DNA]</scope>
</reference>
<dbReference type="Proteomes" id="UP000499080">
    <property type="component" value="Unassembled WGS sequence"/>
</dbReference>
<evidence type="ECO:0000313" key="2">
    <source>
        <dbReference type="Proteomes" id="UP000499080"/>
    </source>
</evidence>
<dbReference type="EMBL" id="BGPR01001437">
    <property type="protein sequence ID" value="GBM53910.1"/>
    <property type="molecule type" value="Genomic_DNA"/>
</dbReference>